<reference evidence="2 4" key="2">
    <citation type="submission" date="2018-04" db="EMBL/GenBank/DDBJ databases">
        <title>Genomes of the Obligate Erwinia dacicola and Facultative Enterobacter sp. OLF Endosymbionts of the Olive Fruit fly, Bactrocera oleae.</title>
        <authorList>
            <person name="Estes A.M."/>
            <person name="Hearn D.J."/>
            <person name="Agarwal S."/>
            <person name="Pierson E.A."/>
            <person name="Dunning-Hotopp J.C."/>
        </authorList>
    </citation>
    <scope>NUCLEOTIDE SEQUENCE [LARGE SCALE GENOMIC DNA]</scope>
    <source>
        <strain evidence="2 4">Oroville</strain>
    </source>
</reference>
<dbReference type="AlphaFoldDB" id="A0A1E7YUM2"/>
<reference evidence="1 3" key="1">
    <citation type="submission" date="2016-07" db="EMBL/GenBank/DDBJ databases">
        <authorList>
            <person name="Yuval B."/>
        </authorList>
    </citation>
    <scope>NUCLEOTIDE SEQUENCE [LARGE SCALE GENOMIC DNA]</scope>
    <source>
        <strain evidence="1 3">IL</strain>
    </source>
</reference>
<comment type="caution">
    <text evidence="1">The sequence shown here is derived from an EMBL/GenBank/DDBJ whole genome shotgun (WGS) entry which is preliminary data.</text>
</comment>
<dbReference type="RefSeq" id="WP_070135944.1">
    <property type="nucleotide sequence ID" value="NZ_LJAM02000383.1"/>
</dbReference>
<evidence type="ECO:0000313" key="2">
    <source>
        <dbReference type="EMBL" id="RAP70319.1"/>
    </source>
</evidence>
<name>A0A1E7YUM2_9GAMM</name>
<dbReference type="Proteomes" id="UP000243534">
    <property type="component" value="Unassembled WGS sequence"/>
</dbReference>
<accession>A0A1E7YUM2</accession>
<evidence type="ECO:0000313" key="1">
    <source>
        <dbReference type="EMBL" id="OFC58159.1"/>
    </source>
</evidence>
<proteinExistence type="predicted"/>
<sequence length="152" mass="17093">MAITKPQWAGIENTLKSGTPVRFLYEGHEIDVMKIRTSETKMAYIVAEGGHALVGFLKKDDKAYNPLSEVFLRKKLVNPHARLARSIAKERGGKTYLKRKENRYMTEKTLEVTETLFSTARTVVTHFRKIKGLELSADSFSTLYPVAGGDNA</sequence>
<dbReference type="EMBL" id="LJAM02000383">
    <property type="protein sequence ID" value="RAP70319.1"/>
    <property type="molecule type" value="Genomic_DNA"/>
</dbReference>
<keyword evidence="4" id="KW-1185">Reference proteome</keyword>
<dbReference type="Proteomes" id="UP000244334">
    <property type="component" value="Unassembled WGS sequence"/>
</dbReference>
<evidence type="ECO:0000313" key="3">
    <source>
        <dbReference type="Proteomes" id="UP000243534"/>
    </source>
</evidence>
<protein>
    <submittedName>
        <fullName evidence="1">Uncharacterized protein</fullName>
    </submittedName>
</protein>
<organism evidence="1 3">
    <name type="scientific">Candidatus Erwinia dacicola</name>
    <dbReference type="NCBI Taxonomy" id="252393"/>
    <lineage>
        <taxon>Bacteria</taxon>
        <taxon>Pseudomonadati</taxon>
        <taxon>Pseudomonadota</taxon>
        <taxon>Gammaproteobacteria</taxon>
        <taxon>Enterobacterales</taxon>
        <taxon>Erwiniaceae</taxon>
        <taxon>Erwinia</taxon>
    </lineage>
</organism>
<gene>
    <name evidence="2" type="ORF">ACZ87_02875</name>
    <name evidence="1" type="ORF">BBW68_03280</name>
</gene>
<dbReference type="EMBL" id="MAYS01000601">
    <property type="protein sequence ID" value="OFC58159.1"/>
    <property type="molecule type" value="Genomic_DNA"/>
</dbReference>
<dbReference type="OrthoDB" id="6690744at2"/>
<evidence type="ECO:0000313" key="4">
    <source>
        <dbReference type="Proteomes" id="UP000244334"/>
    </source>
</evidence>